<dbReference type="EMBL" id="JBHPON010000001">
    <property type="protein sequence ID" value="MFC6034451.1"/>
    <property type="molecule type" value="Genomic_DNA"/>
</dbReference>
<gene>
    <name evidence="8" type="ORF">ACFMB1_02785</name>
</gene>
<feature type="transmembrane region" description="Helical" evidence="7">
    <location>
        <begin position="242"/>
        <end position="259"/>
    </location>
</feature>
<feature type="transmembrane region" description="Helical" evidence="7">
    <location>
        <begin position="315"/>
        <end position="334"/>
    </location>
</feature>
<evidence type="ECO:0000256" key="5">
    <source>
        <dbReference type="ARBA" id="ARBA00022989"/>
    </source>
</evidence>
<keyword evidence="9" id="KW-1185">Reference proteome</keyword>
<organism evidence="8 9">
    <name type="scientific">Hyphococcus aureus</name>
    <dbReference type="NCBI Taxonomy" id="2666033"/>
    <lineage>
        <taxon>Bacteria</taxon>
        <taxon>Pseudomonadati</taxon>
        <taxon>Pseudomonadota</taxon>
        <taxon>Alphaproteobacteria</taxon>
        <taxon>Parvularculales</taxon>
        <taxon>Parvularculaceae</taxon>
        <taxon>Hyphococcus</taxon>
    </lineage>
</organism>
<feature type="transmembrane region" description="Helical" evidence="7">
    <location>
        <begin position="27"/>
        <end position="48"/>
    </location>
</feature>
<feature type="transmembrane region" description="Helical" evidence="7">
    <location>
        <begin position="183"/>
        <end position="204"/>
    </location>
</feature>
<dbReference type="InterPro" id="IPR000715">
    <property type="entry name" value="Glycosyl_transferase_4"/>
</dbReference>
<evidence type="ECO:0000256" key="3">
    <source>
        <dbReference type="ARBA" id="ARBA00022679"/>
    </source>
</evidence>
<name>A0ABW1KTS7_9PROT</name>
<dbReference type="Pfam" id="PF00953">
    <property type="entry name" value="Glycos_transf_4"/>
    <property type="match status" value="1"/>
</dbReference>
<keyword evidence="4 7" id="KW-0812">Transmembrane</keyword>
<comment type="caution">
    <text evidence="8">The sequence shown here is derived from an EMBL/GenBank/DDBJ whole genome shotgun (WGS) entry which is preliminary data.</text>
</comment>
<feature type="transmembrane region" description="Helical" evidence="7">
    <location>
        <begin position="69"/>
        <end position="90"/>
    </location>
</feature>
<keyword evidence="5 7" id="KW-1133">Transmembrane helix</keyword>
<evidence type="ECO:0000256" key="4">
    <source>
        <dbReference type="ARBA" id="ARBA00022692"/>
    </source>
</evidence>
<dbReference type="PANTHER" id="PTHR22926">
    <property type="entry name" value="PHOSPHO-N-ACETYLMURAMOYL-PENTAPEPTIDE-TRANSFERASE"/>
    <property type="match status" value="1"/>
</dbReference>
<comment type="subcellular location">
    <subcellularLocation>
        <location evidence="1">Cell membrane</location>
        <topology evidence="1">Multi-pass membrane protein</topology>
    </subcellularLocation>
</comment>
<reference evidence="8 9" key="1">
    <citation type="submission" date="2024-09" db="EMBL/GenBank/DDBJ databases">
        <authorList>
            <person name="Zhang Z.-H."/>
        </authorList>
    </citation>
    <scope>NUCLEOTIDE SEQUENCE [LARGE SCALE GENOMIC DNA]</scope>
    <source>
        <strain evidence="8 9">HHTR114</strain>
    </source>
</reference>
<evidence type="ECO:0000256" key="7">
    <source>
        <dbReference type="SAM" id="Phobius"/>
    </source>
</evidence>
<evidence type="ECO:0000256" key="2">
    <source>
        <dbReference type="ARBA" id="ARBA00022475"/>
    </source>
</evidence>
<evidence type="ECO:0000256" key="6">
    <source>
        <dbReference type="ARBA" id="ARBA00023136"/>
    </source>
</evidence>
<evidence type="ECO:0000256" key="1">
    <source>
        <dbReference type="ARBA" id="ARBA00004651"/>
    </source>
</evidence>
<protein>
    <submittedName>
        <fullName evidence="8">Glycosyltransferase family 4 protein</fullName>
    </submittedName>
</protein>
<proteinExistence type="predicted"/>
<keyword evidence="6 7" id="KW-0472">Membrane</keyword>
<sequence length="382" mass="40256">MSAFEIVHDGLGFKLQNPADFMLIEPFIFACAGAVTIAVSYCACLYAAQARRVLDHPNERSSHTSATPRNGGSAIMAGWVAGAFVVSAFAGDADAAGKLARLAVCGGLAFALGYADDHLTFSPIWKLVGQVAIAALFTILFAPLQSVPLPWFGEVAIPAAVSVPVTILWIAGFMNAFNFMDGANGMAGGAAAVGLAWFAVIASFTGAPALAVAALLLALSAASFLPENLLRGKLFMGDNGSQALGFFIAAFAVLGVNWTDGHLSALVIPVIFLPFLFDVAWTLVSRFLRKQNVLEAHREHFYQLMMRLGASHARVSIVYMSLISFSSAAAILMLTHPATLHWMTPLVLSLLFTIGAVAIYRPAMRAGLLASAEPDASFSAAE</sequence>
<keyword evidence="2" id="KW-1003">Cell membrane</keyword>
<feature type="transmembrane region" description="Helical" evidence="7">
    <location>
        <begin position="151"/>
        <end position="171"/>
    </location>
</feature>
<dbReference type="Proteomes" id="UP001596116">
    <property type="component" value="Unassembled WGS sequence"/>
</dbReference>
<feature type="transmembrane region" description="Helical" evidence="7">
    <location>
        <begin position="340"/>
        <end position="360"/>
    </location>
</feature>
<dbReference type="RefSeq" id="WP_379880226.1">
    <property type="nucleotide sequence ID" value="NZ_JBHPON010000001.1"/>
</dbReference>
<keyword evidence="3" id="KW-0808">Transferase</keyword>
<dbReference type="PANTHER" id="PTHR22926:SF3">
    <property type="entry name" value="UNDECAPRENYL-PHOSPHATE ALPHA-N-ACETYLGLUCOSAMINYL 1-PHOSPHATE TRANSFERASE"/>
    <property type="match status" value="1"/>
</dbReference>
<feature type="transmembrane region" description="Helical" evidence="7">
    <location>
        <begin position="265"/>
        <end position="284"/>
    </location>
</feature>
<accession>A0ABW1KTS7</accession>
<feature type="transmembrane region" description="Helical" evidence="7">
    <location>
        <begin position="127"/>
        <end position="145"/>
    </location>
</feature>
<evidence type="ECO:0000313" key="9">
    <source>
        <dbReference type="Proteomes" id="UP001596116"/>
    </source>
</evidence>
<evidence type="ECO:0000313" key="8">
    <source>
        <dbReference type="EMBL" id="MFC6034451.1"/>
    </source>
</evidence>